<dbReference type="AlphaFoldDB" id="A0A7R8WNP7"/>
<dbReference type="PROSITE" id="PS50102">
    <property type="entry name" value="RRM"/>
    <property type="match status" value="2"/>
</dbReference>
<organism evidence="4">
    <name type="scientific">Cyprideis torosa</name>
    <dbReference type="NCBI Taxonomy" id="163714"/>
    <lineage>
        <taxon>Eukaryota</taxon>
        <taxon>Metazoa</taxon>
        <taxon>Ecdysozoa</taxon>
        <taxon>Arthropoda</taxon>
        <taxon>Crustacea</taxon>
        <taxon>Oligostraca</taxon>
        <taxon>Ostracoda</taxon>
        <taxon>Podocopa</taxon>
        <taxon>Podocopida</taxon>
        <taxon>Cytherocopina</taxon>
        <taxon>Cytheroidea</taxon>
        <taxon>Cytherideidae</taxon>
        <taxon>Cyprideis</taxon>
    </lineage>
</organism>
<dbReference type="OrthoDB" id="1875751at2759"/>
<feature type="compositionally biased region" description="Gly residues" evidence="3">
    <location>
        <begin position="256"/>
        <end position="269"/>
    </location>
</feature>
<dbReference type="Pfam" id="PF00076">
    <property type="entry name" value="RRM_1"/>
    <property type="match status" value="2"/>
</dbReference>
<name>A0A7R8WNP7_9CRUS</name>
<keyword evidence="1" id="KW-0677">Repeat</keyword>
<dbReference type="InterPro" id="IPR012677">
    <property type="entry name" value="Nucleotide-bd_a/b_plait_sf"/>
</dbReference>
<dbReference type="GO" id="GO:0003729">
    <property type="term" value="F:mRNA binding"/>
    <property type="evidence" value="ECO:0007669"/>
    <property type="project" value="TreeGrafter"/>
</dbReference>
<sequence length="278" mass="29722">MDESNGVGMNEDHSSQQSMQQHSEDSHGGGDGGSGGGGGGGYQSPMQPTDDKSVEDRKLFIGGLSWSSTEDDLNKYFSQFGEVEMSEVKRDSSGTSRGFGFIIFQSKEAIPKVFAKSEHIISGKKVDPKQARAKTGRIFIGGINTALTEEDIKEHFGQFGNVVDVQMPMNHEKGTHKGFAFVTYDAMDPIKILLEDPHQTIKGKTVECKKVRYGGFGYDAWGGYGYGGYDPYGGYYGGGWGDPSGGGAMPYWGPMGSSGGGKGPRGRGSSGSNRQAPY</sequence>
<dbReference type="InterPro" id="IPR035979">
    <property type="entry name" value="RBD_domain_sf"/>
</dbReference>
<dbReference type="PANTHER" id="PTHR48032:SF6">
    <property type="entry name" value="RNA-BINDING (RRM_RBD_RNP MOTIFS) FAMILY PROTEIN"/>
    <property type="match status" value="1"/>
</dbReference>
<keyword evidence="2" id="KW-0694">RNA-binding</keyword>
<feature type="region of interest" description="Disordered" evidence="3">
    <location>
        <begin position="1"/>
        <end position="55"/>
    </location>
</feature>
<feature type="region of interest" description="Disordered" evidence="3">
    <location>
        <begin position="251"/>
        <end position="278"/>
    </location>
</feature>
<dbReference type="SUPFAM" id="SSF54928">
    <property type="entry name" value="RNA-binding domain, RBD"/>
    <property type="match status" value="2"/>
</dbReference>
<evidence type="ECO:0000256" key="3">
    <source>
        <dbReference type="SAM" id="MobiDB-lite"/>
    </source>
</evidence>
<dbReference type="InterPro" id="IPR000504">
    <property type="entry name" value="RRM_dom"/>
</dbReference>
<protein>
    <submittedName>
        <fullName evidence="4">Uncharacterized protein</fullName>
    </submittedName>
</protein>
<evidence type="ECO:0000256" key="2">
    <source>
        <dbReference type="ARBA" id="ARBA00022884"/>
    </source>
</evidence>
<evidence type="ECO:0000313" key="4">
    <source>
        <dbReference type="EMBL" id="CAD7232321.1"/>
    </source>
</evidence>
<dbReference type="EMBL" id="OB664515">
    <property type="protein sequence ID" value="CAD7232321.1"/>
    <property type="molecule type" value="Genomic_DNA"/>
</dbReference>
<feature type="compositionally biased region" description="Gly residues" evidence="3">
    <location>
        <begin position="29"/>
        <end position="42"/>
    </location>
</feature>
<reference evidence="4" key="1">
    <citation type="submission" date="2020-11" db="EMBL/GenBank/DDBJ databases">
        <authorList>
            <person name="Tran Van P."/>
        </authorList>
    </citation>
    <scope>NUCLEOTIDE SEQUENCE</scope>
</reference>
<gene>
    <name evidence="4" type="ORF">CTOB1V02_LOCUS10157</name>
</gene>
<proteinExistence type="predicted"/>
<dbReference type="Gene3D" id="3.30.70.330">
    <property type="match status" value="2"/>
</dbReference>
<evidence type="ECO:0000256" key="1">
    <source>
        <dbReference type="ARBA" id="ARBA00022737"/>
    </source>
</evidence>
<accession>A0A7R8WNP7</accession>
<dbReference type="SMART" id="SM00360">
    <property type="entry name" value="RRM"/>
    <property type="match status" value="2"/>
</dbReference>
<dbReference type="GO" id="GO:0006417">
    <property type="term" value="P:regulation of translation"/>
    <property type="evidence" value="ECO:0007669"/>
    <property type="project" value="TreeGrafter"/>
</dbReference>
<dbReference type="PANTHER" id="PTHR48032">
    <property type="entry name" value="RNA-BINDING PROTEIN MUSASHI HOMOLOG RBP6"/>
    <property type="match status" value="1"/>
</dbReference>